<dbReference type="Pfam" id="PF08811">
    <property type="entry name" value="DUF1800"/>
    <property type="match status" value="1"/>
</dbReference>
<dbReference type="EMBL" id="BOPV01000001">
    <property type="protein sequence ID" value="GIL40382.1"/>
    <property type="molecule type" value="Genomic_DNA"/>
</dbReference>
<evidence type="ECO:0000313" key="1">
    <source>
        <dbReference type="EMBL" id="GIL40382.1"/>
    </source>
</evidence>
<sequence length="450" mass="48661">MTSKLATIAAVRFGLGPRPGELAKIGNDPRGWLKQQLRPVTMRIASADGATRLDEYYEARGKGADEVAKMLRGQTREQFRDEAAKRTLAAVTSETPFLERWVQFWSNHFTVSVQRPVVLGLVVPFEDEAIRPYALGKFRDMLLAVARHPAMLLYLDNAASVGPNSRAGIRRERGLNENFARELLELHTLGVNGGYTQNDVRELAKILTGWTIPPRAARMGPLLAAGGEKAAFRFVPNVHEPGDKQLLGATIRESGEREGLEALLFLSQHPATANFIATKLVRHFVADTPPQSSVLAVAKVFRDTDGDLAAVAQALIDLPAAWDPPLSKVKTPNELVISALRGIGATESPDVLRGAAGSLQQLGQFPFTAPSPAGWSDESSSWIGPEAALLRVEWGLAFGTRAARVTEPGVLLANTIAPLASKPTSFQIEHAPSAAEAIALLVASPEFQRR</sequence>
<comment type="caution">
    <text evidence="1">The sequence shown here is derived from an EMBL/GenBank/DDBJ whole genome shotgun (WGS) entry which is preliminary data.</text>
</comment>
<dbReference type="Proteomes" id="UP000681075">
    <property type="component" value="Unassembled WGS sequence"/>
</dbReference>
<organism evidence="1 2">
    <name type="scientific">Roseiterribacter gracilis</name>
    <dbReference type="NCBI Taxonomy" id="2812848"/>
    <lineage>
        <taxon>Bacteria</taxon>
        <taxon>Pseudomonadati</taxon>
        <taxon>Pseudomonadota</taxon>
        <taxon>Alphaproteobacteria</taxon>
        <taxon>Rhodospirillales</taxon>
        <taxon>Roseiterribacteraceae</taxon>
        <taxon>Roseiterribacter</taxon>
    </lineage>
</organism>
<protein>
    <recommendedName>
        <fullName evidence="3">DUF1800 domain-containing protein</fullName>
    </recommendedName>
</protein>
<dbReference type="InterPro" id="IPR014917">
    <property type="entry name" value="DUF1800"/>
</dbReference>
<name>A0A8S8XEI7_9PROT</name>
<gene>
    <name evidence="1" type="ORF">TMPK1_26190</name>
</gene>
<evidence type="ECO:0008006" key="3">
    <source>
        <dbReference type="Google" id="ProtNLM"/>
    </source>
</evidence>
<accession>A0A8S8XEI7</accession>
<evidence type="ECO:0000313" key="2">
    <source>
        <dbReference type="Proteomes" id="UP000681075"/>
    </source>
</evidence>
<keyword evidence="2" id="KW-1185">Reference proteome</keyword>
<proteinExistence type="predicted"/>
<dbReference type="RefSeq" id="WP_420243480.1">
    <property type="nucleotide sequence ID" value="NZ_BOPV01000001.1"/>
</dbReference>
<dbReference type="AlphaFoldDB" id="A0A8S8XEI7"/>
<reference evidence="1" key="1">
    <citation type="submission" date="2021-02" db="EMBL/GenBank/DDBJ databases">
        <title>Genome sequence of Rhodospirillales sp. strain TMPK1 isolated from soil.</title>
        <authorList>
            <person name="Nakai R."/>
            <person name="Kusada H."/>
            <person name="Tamaki H."/>
        </authorList>
    </citation>
    <scope>NUCLEOTIDE SEQUENCE</scope>
    <source>
        <strain evidence="1">TMPK1</strain>
    </source>
</reference>